<sequence>MEDTGSPYHLHIGDHPGLVLVSHHLIGSNYNIWSRAMIMALTAEKQNGICGRNYTTSSAQLP</sequence>
<gene>
    <name evidence="2" type="ORF">VitviT2T_028799</name>
</gene>
<protein>
    <recommendedName>
        <fullName evidence="1">Retrotransposon Copia-like N-terminal domain-containing protein</fullName>
    </recommendedName>
</protein>
<organism evidence="2 3">
    <name type="scientific">Vitis vinifera</name>
    <name type="common">Grape</name>
    <dbReference type="NCBI Taxonomy" id="29760"/>
    <lineage>
        <taxon>Eukaryota</taxon>
        <taxon>Viridiplantae</taxon>
        <taxon>Streptophyta</taxon>
        <taxon>Embryophyta</taxon>
        <taxon>Tracheophyta</taxon>
        <taxon>Spermatophyta</taxon>
        <taxon>Magnoliopsida</taxon>
        <taxon>eudicotyledons</taxon>
        <taxon>Gunneridae</taxon>
        <taxon>Pentapetalae</taxon>
        <taxon>rosids</taxon>
        <taxon>Vitales</taxon>
        <taxon>Vitaceae</taxon>
        <taxon>Viteae</taxon>
        <taxon>Vitis</taxon>
    </lineage>
</organism>
<accession>A0ABY9DUD5</accession>
<dbReference type="Pfam" id="PF14244">
    <property type="entry name" value="Retrotran_gag_3"/>
    <property type="match status" value="1"/>
</dbReference>
<evidence type="ECO:0000259" key="1">
    <source>
        <dbReference type="Pfam" id="PF14244"/>
    </source>
</evidence>
<evidence type="ECO:0000313" key="2">
    <source>
        <dbReference type="EMBL" id="WKA11285.1"/>
    </source>
</evidence>
<dbReference type="EMBL" id="CP126665">
    <property type="protein sequence ID" value="WKA11285.1"/>
    <property type="molecule type" value="Genomic_DNA"/>
</dbReference>
<feature type="domain" description="Retrotransposon Copia-like N-terminal" evidence="1">
    <location>
        <begin position="11"/>
        <end position="45"/>
    </location>
</feature>
<proteinExistence type="predicted"/>
<keyword evidence="3" id="KW-1185">Reference proteome</keyword>
<evidence type="ECO:0000313" key="3">
    <source>
        <dbReference type="Proteomes" id="UP001227230"/>
    </source>
</evidence>
<reference evidence="2 3" key="1">
    <citation type="journal article" date="2023" name="Hortic Res">
        <title>The complete reference genome for grapevine (Vitis vinifera L.) genetics and breeding.</title>
        <authorList>
            <person name="Shi X."/>
            <person name="Cao S."/>
            <person name="Wang X."/>
            <person name="Huang S."/>
            <person name="Wang Y."/>
            <person name="Liu Z."/>
            <person name="Liu W."/>
            <person name="Leng X."/>
            <person name="Peng Y."/>
            <person name="Wang N."/>
            <person name="Wang Y."/>
            <person name="Ma Z."/>
            <person name="Xu X."/>
            <person name="Zhang F."/>
            <person name="Xue H."/>
            <person name="Zhong H."/>
            <person name="Wang Y."/>
            <person name="Zhang K."/>
            <person name="Velt A."/>
            <person name="Avia K."/>
            <person name="Holtgrawe D."/>
            <person name="Grimplet J."/>
            <person name="Matus J.T."/>
            <person name="Ware D."/>
            <person name="Wu X."/>
            <person name="Wang H."/>
            <person name="Liu C."/>
            <person name="Fang Y."/>
            <person name="Rustenholz C."/>
            <person name="Cheng Z."/>
            <person name="Xiao H."/>
            <person name="Zhou Y."/>
        </authorList>
    </citation>
    <scope>NUCLEOTIDE SEQUENCE [LARGE SCALE GENOMIC DNA]</scope>
    <source>
        <strain evidence="3">cv. Pinot noir / PN40024</strain>
        <tissue evidence="2">Leaf</tissue>
    </source>
</reference>
<name>A0ABY9DUD5_VITVI</name>
<dbReference type="InterPro" id="IPR029472">
    <property type="entry name" value="Copia-like_N"/>
</dbReference>
<dbReference type="Proteomes" id="UP001227230">
    <property type="component" value="Chromosome 18"/>
</dbReference>